<dbReference type="EMBL" id="JAPNNL010000144">
    <property type="protein sequence ID" value="MDA0637214.1"/>
    <property type="molecule type" value="Genomic_DNA"/>
</dbReference>
<reference evidence="2" key="1">
    <citation type="submission" date="2022-11" db="EMBL/GenBank/DDBJ databases">
        <title>Nonomuraea corallina sp. nov., a new species of the genus Nonomuraea isolated from sea side sediment in Thai sea.</title>
        <authorList>
            <person name="Ngamcharungchit C."/>
            <person name="Matsumoto A."/>
            <person name="Suriyachadkun C."/>
            <person name="Panbangred W."/>
            <person name="Inahashi Y."/>
            <person name="Intra B."/>
        </authorList>
    </citation>
    <scope>NUCLEOTIDE SEQUENCE</scope>
    <source>
        <strain evidence="2">MCN248</strain>
    </source>
</reference>
<sequence>MATLMDRVRAYMRSPKGRQTIESAERMARDPRNQHKARRLLDRFRSRRH</sequence>
<accession>A0ABT4SJ40</accession>
<evidence type="ECO:0000313" key="3">
    <source>
        <dbReference type="Proteomes" id="UP001144036"/>
    </source>
</evidence>
<evidence type="ECO:0000256" key="1">
    <source>
        <dbReference type="SAM" id="MobiDB-lite"/>
    </source>
</evidence>
<comment type="caution">
    <text evidence="2">The sequence shown here is derived from an EMBL/GenBank/DDBJ whole genome shotgun (WGS) entry which is preliminary data.</text>
</comment>
<proteinExistence type="predicted"/>
<dbReference type="Proteomes" id="UP001144036">
    <property type="component" value="Unassembled WGS sequence"/>
</dbReference>
<keyword evidence="3" id="KW-1185">Reference proteome</keyword>
<evidence type="ECO:0000313" key="2">
    <source>
        <dbReference type="EMBL" id="MDA0637214.1"/>
    </source>
</evidence>
<organism evidence="2 3">
    <name type="scientific">Nonomuraea corallina</name>
    <dbReference type="NCBI Taxonomy" id="2989783"/>
    <lineage>
        <taxon>Bacteria</taxon>
        <taxon>Bacillati</taxon>
        <taxon>Actinomycetota</taxon>
        <taxon>Actinomycetes</taxon>
        <taxon>Streptosporangiales</taxon>
        <taxon>Streptosporangiaceae</taxon>
        <taxon>Nonomuraea</taxon>
    </lineage>
</organism>
<feature type="region of interest" description="Disordered" evidence="1">
    <location>
        <begin position="12"/>
        <end position="49"/>
    </location>
</feature>
<dbReference type="RefSeq" id="WP_270158120.1">
    <property type="nucleotide sequence ID" value="NZ_JAPNNL010000144.1"/>
</dbReference>
<feature type="compositionally biased region" description="Basic and acidic residues" evidence="1">
    <location>
        <begin position="23"/>
        <end position="49"/>
    </location>
</feature>
<name>A0ABT4SJ40_9ACTN</name>
<gene>
    <name evidence="2" type="ORF">OUY22_27750</name>
</gene>
<protein>
    <submittedName>
        <fullName evidence="2">Uncharacterized protein</fullName>
    </submittedName>
</protein>